<dbReference type="InterPro" id="IPR036397">
    <property type="entry name" value="RNaseH_sf"/>
</dbReference>
<dbReference type="STRING" id="4795.A0A225UC86"/>
<dbReference type="GO" id="GO:0003676">
    <property type="term" value="F:nucleic acid binding"/>
    <property type="evidence" value="ECO:0007669"/>
    <property type="project" value="InterPro"/>
</dbReference>
<dbReference type="PROSITE" id="PS50994">
    <property type="entry name" value="INTEGRASE"/>
    <property type="match status" value="1"/>
</dbReference>
<comment type="caution">
    <text evidence="2">The sequence shown here is derived from an EMBL/GenBank/DDBJ whole genome shotgun (WGS) entry which is preliminary data.</text>
</comment>
<keyword evidence="3" id="KW-1185">Reference proteome</keyword>
<dbReference type="Gene3D" id="3.30.420.10">
    <property type="entry name" value="Ribonuclease H-like superfamily/Ribonuclease H"/>
    <property type="match status" value="1"/>
</dbReference>
<sequence length="166" mass="18829">MNGFHEYTGGRICFTKCRSGLEVVKIVEAEKRDPENLRGRDVCDRWTLDVAGPFPKAGGGERYVVAAVEYVTRYVVAVATEQHTAEHIAAFLMNEIVLKFGVFRELLTDGAPELTGRVVEQLALMLQPDQTNPVPYIPQMIGLVERFHRTWKDCVSLYMQHDEQDD</sequence>
<evidence type="ECO:0000313" key="3">
    <source>
        <dbReference type="Proteomes" id="UP000198211"/>
    </source>
</evidence>
<dbReference type="AlphaFoldDB" id="A0A225UC86"/>
<reference evidence="3" key="1">
    <citation type="submission" date="2017-03" db="EMBL/GenBank/DDBJ databases">
        <title>Phytopthora megakarya and P. palmivora, two closely related causual agents of cacao black pod achieved similar genome size and gene model numbers by different mechanisms.</title>
        <authorList>
            <person name="Ali S."/>
            <person name="Shao J."/>
            <person name="Larry D.J."/>
            <person name="Kronmiller B."/>
            <person name="Shen D."/>
            <person name="Strem M.D."/>
            <person name="Melnick R.L."/>
            <person name="Guiltinan M.J."/>
            <person name="Tyler B.M."/>
            <person name="Meinhardt L.W."/>
            <person name="Bailey B.A."/>
        </authorList>
    </citation>
    <scope>NUCLEOTIDE SEQUENCE [LARGE SCALE GENOMIC DNA]</scope>
    <source>
        <strain evidence="3">zdho120</strain>
    </source>
</reference>
<proteinExistence type="predicted"/>
<dbReference type="OrthoDB" id="121806at2759"/>
<protein>
    <submittedName>
        <fullName evidence="2">Gag-pol fusion protein</fullName>
    </submittedName>
</protein>
<dbReference type="EMBL" id="NBNE01022444">
    <property type="protein sequence ID" value="OWY90613.1"/>
    <property type="molecule type" value="Genomic_DNA"/>
</dbReference>
<name>A0A225UC86_9STRA</name>
<dbReference type="SUPFAM" id="SSF53098">
    <property type="entry name" value="Ribonuclease H-like"/>
    <property type="match status" value="1"/>
</dbReference>
<dbReference type="PANTHER" id="PTHR47266">
    <property type="entry name" value="ENDONUCLEASE-RELATED"/>
    <property type="match status" value="1"/>
</dbReference>
<accession>A0A225UC86</accession>
<dbReference type="InterPro" id="IPR001584">
    <property type="entry name" value="Integrase_cat-core"/>
</dbReference>
<dbReference type="InterPro" id="IPR012337">
    <property type="entry name" value="RNaseH-like_sf"/>
</dbReference>
<organism evidence="2 3">
    <name type="scientific">Phytophthora megakarya</name>
    <dbReference type="NCBI Taxonomy" id="4795"/>
    <lineage>
        <taxon>Eukaryota</taxon>
        <taxon>Sar</taxon>
        <taxon>Stramenopiles</taxon>
        <taxon>Oomycota</taxon>
        <taxon>Peronosporomycetes</taxon>
        <taxon>Peronosporales</taxon>
        <taxon>Peronosporaceae</taxon>
        <taxon>Phytophthora</taxon>
    </lineage>
</organism>
<dbReference type="GO" id="GO:0015074">
    <property type="term" value="P:DNA integration"/>
    <property type="evidence" value="ECO:0007669"/>
    <property type="project" value="InterPro"/>
</dbReference>
<dbReference type="InterPro" id="IPR052160">
    <property type="entry name" value="Gypsy_RT_Integrase-like"/>
</dbReference>
<dbReference type="Proteomes" id="UP000198211">
    <property type="component" value="Unassembled WGS sequence"/>
</dbReference>
<evidence type="ECO:0000259" key="1">
    <source>
        <dbReference type="PROSITE" id="PS50994"/>
    </source>
</evidence>
<gene>
    <name evidence="2" type="ORF">PHMEG_00041182</name>
</gene>
<feature type="domain" description="Integrase catalytic" evidence="1">
    <location>
        <begin position="30"/>
        <end position="166"/>
    </location>
</feature>
<evidence type="ECO:0000313" key="2">
    <source>
        <dbReference type="EMBL" id="OWY90613.1"/>
    </source>
</evidence>
<dbReference type="Pfam" id="PF00665">
    <property type="entry name" value="rve"/>
    <property type="match status" value="1"/>
</dbReference>